<evidence type="ECO:0000259" key="2">
    <source>
        <dbReference type="PROSITE" id="PS50175"/>
    </source>
</evidence>
<dbReference type="Pfam" id="PF03564">
    <property type="entry name" value="DUF1759"/>
    <property type="match status" value="1"/>
</dbReference>
<dbReference type="GO" id="GO:0004190">
    <property type="term" value="F:aspartic-type endopeptidase activity"/>
    <property type="evidence" value="ECO:0007669"/>
    <property type="project" value="InterPro"/>
</dbReference>
<name>A0A8D8T7M6_9HEMI</name>
<proteinExistence type="predicted"/>
<evidence type="ECO:0000256" key="1">
    <source>
        <dbReference type="ARBA" id="ARBA00022801"/>
    </source>
</evidence>
<keyword evidence="1" id="KW-0378">Hydrolase</keyword>
<protein>
    <recommendedName>
        <fullName evidence="2">Peptidase A2 domain-containing protein</fullName>
    </recommendedName>
</protein>
<organism evidence="3">
    <name type="scientific">Cacopsylla melanoneura</name>
    <dbReference type="NCBI Taxonomy" id="428564"/>
    <lineage>
        <taxon>Eukaryota</taxon>
        <taxon>Metazoa</taxon>
        <taxon>Ecdysozoa</taxon>
        <taxon>Arthropoda</taxon>
        <taxon>Hexapoda</taxon>
        <taxon>Insecta</taxon>
        <taxon>Pterygota</taxon>
        <taxon>Neoptera</taxon>
        <taxon>Paraneoptera</taxon>
        <taxon>Hemiptera</taxon>
        <taxon>Sternorrhyncha</taxon>
        <taxon>Psylloidea</taxon>
        <taxon>Psyllidae</taxon>
        <taxon>Psyllinae</taxon>
        <taxon>Cacopsylla</taxon>
    </lineage>
</organism>
<dbReference type="PROSITE" id="PS50175">
    <property type="entry name" value="ASP_PROT_RETROV"/>
    <property type="match status" value="1"/>
</dbReference>
<dbReference type="InterPro" id="IPR001995">
    <property type="entry name" value="Peptidase_A2_cat"/>
</dbReference>
<dbReference type="InterPro" id="IPR021109">
    <property type="entry name" value="Peptidase_aspartic_dom_sf"/>
</dbReference>
<dbReference type="InterPro" id="IPR024650">
    <property type="entry name" value="Peptidase_A2B"/>
</dbReference>
<dbReference type="Pfam" id="PF12384">
    <property type="entry name" value="Peptidase_A2B"/>
    <property type="match status" value="1"/>
</dbReference>
<dbReference type="Gene3D" id="2.40.70.10">
    <property type="entry name" value="Acid Proteases"/>
    <property type="match status" value="1"/>
</dbReference>
<dbReference type="InterPro" id="IPR005312">
    <property type="entry name" value="DUF1759"/>
</dbReference>
<evidence type="ECO:0000313" key="3">
    <source>
        <dbReference type="EMBL" id="CAG6681841.1"/>
    </source>
</evidence>
<dbReference type="PANTHER" id="PTHR47331">
    <property type="entry name" value="PHD-TYPE DOMAIN-CONTAINING PROTEIN"/>
    <property type="match status" value="1"/>
</dbReference>
<reference evidence="3" key="1">
    <citation type="submission" date="2021-05" db="EMBL/GenBank/DDBJ databases">
        <authorList>
            <person name="Alioto T."/>
            <person name="Alioto T."/>
            <person name="Gomez Garrido J."/>
        </authorList>
    </citation>
    <scope>NUCLEOTIDE SEQUENCE</scope>
</reference>
<feature type="domain" description="Peptidase A2" evidence="2">
    <location>
        <begin position="466"/>
        <end position="504"/>
    </location>
</feature>
<dbReference type="PANTHER" id="PTHR47331:SF4">
    <property type="entry name" value="PEPTIDASE S1 DOMAIN-CONTAINING PROTEIN"/>
    <property type="match status" value="1"/>
</dbReference>
<sequence length="691" mass="78336">MSLNLEELHKKRSSVKARVTRQKNSINGKIEKEEVTIANAEMFYEKMKSLEEELLTVQNSIIEACEADAVEEEEEYYSQVGNDIDNVKMKLLAIMKPVPVFDNTPRSGDSVKSVVQLPTIKLPTFDGSIENWAPFKDLFVELVHNNAELQPIQKFQYLKCCLVGDASCLVQHLPLVSTNYYNAWSILLETYANKYATVSYHLKNIFSVQYLSSDHKVSLKDMLTTVRTNLNALKSLDIDIKSWDIMIIFLLESKIDDKLYQEWVKKVDQKRLPKLEQFYEFLNEMILIAERSDSKIVLGKSGNEYESTQREVYSCVCCKQGRHKLYECDQFKKLQLKERLALINKHNTCFNCLSTNHHAAYNCSSKSVCKFCSRKHHSLLHSNQLNSQANCACNDGHESGSSAEELNTKESQYAAFSSNGTHVSESFEGNLSTTVCTQFGEKTKQQVLLPTAVVKVKDGSGQYHHVRALLDSGSQSCYVSDDCIKKLKFEIKDIPAIKVNGIGGANPLEVSNVCEFTVESRSEDFKIPIKALVVSKVTNQLPAFSMKNIDWNYMSQLSLSDPKFNEPHNVDMIIGAEHFFSVFTDGFLKGPEGYPNLHNSKFGWIVSGKVGNAFVSNASCFHASLDEAMEPCQPCTKVKNFPINHFKTKGNHQVWTNGYQRQTPARYQDFETWASERVASWQKCSGVRCFN</sequence>
<dbReference type="GO" id="GO:0006508">
    <property type="term" value="P:proteolysis"/>
    <property type="evidence" value="ECO:0007669"/>
    <property type="project" value="InterPro"/>
</dbReference>
<dbReference type="EMBL" id="HBUF01257060">
    <property type="protein sequence ID" value="CAG6681841.1"/>
    <property type="molecule type" value="Transcribed_RNA"/>
</dbReference>
<dbReference type="AlphaFoldDB" id="A0A8D8T7M6"/>
<accession>A0A8D8T7M6</accession>